<gene>
    <name evidence="2" type="ORF">HNP73_002215</name>
</gene>
<accession>A0A840SH04</accession>
<name>A0A840SH04_9RHOB</name>
<comment type="caution">
    <text evidence="2">The sequence shown here is derived from an EMBL/GenBank/DDBJ whole genome shotgun (WGS) entry which is preliminary data.</text>
</comment>
<protein>
    <submittedName>
        <fullName evidence="2">Uncharacterized protein (DUF2235 family)</fullName>
    </submittedName>
</protein>
<keyword evidence="3" id="KW-1185">Reference proteome</keyword>
<evidence type="ECO:0000313" key="2">
    <source>
        <dbReference type="EMBL" id="MBB5222279.1"/>
    </source>
</evidence>
<feature type="domain" description="T6SS Phospholipase effector Tle1-like catalytic" evidence="1">
    <location>
        <begin position="2"/>
        <end position="288"/>
    </location>
</feature>
<dbReference type="Pfam" id="PF09994">
    <property type="entry name" value="T6SS_Tle1-like_cat"/>
    <property type="match status" value="1"/>
</dbReference>
<dbReference type="RefSeq" id="WP_184148854.1">
    <property type="nucleotide sequence ID" value="NZ_JACHFM010000002.1"/>
</dbReference>
<dbReference type="AlphaFoldDB" id="A0A840SH04"/>
<dbReference type="InterPro" id="IPR018712">
    <property type="entry name" value="Tle1-like_cat"/>
</dbReference>
<evidence type="ECO:0000313" key="3">
    <source>
        <dbReference type="Proteomes" id="UP000549457"/>
    </source>
</evidence>
<dbReference type="PANTHER" id="PTHR33840:SF1">
    <property type="entry name" value="TLE1 PHOSPHOLIPASE DOMAIN-CONTAINING PROTEIN"/>
    <property type="match status" value="1"/>
</dbReference>
<evidence type="ECO:0000259" key="1">
    <source>
        <dbReference type="Pfam" id="PF09994"/>
    </source>
</evidence>
<sequence>MKRIVIACDGTWNRLDAAFPTNVAKLARAVLPVGPGGVSQITCHLDGVGSGRGTGYLAQGVDRVLGGTLGLGLMTTLEEAYRFLVLTYAPGDEIHLLGFSRGAFMARSLAGLLRTSGILERRNAPAIPDAIGLYRRRMAIGGADGQAAMAFRARLSAHVTTSPREADRRVASGLTPGVPLAIAYLGVWDTVGALGIPSHFTLAARLNRGLAFHDTSLSRLVRAARHAVAIDERRRTFPPTLWANIRALNLGAGRLAYAQRWFPGDHASVGGGGPVTELSDDALVWIAEGAAAAGLALDQAALTDWRQARNPFGPLRARPRPSILGRLLALDTHDRTGPSRLAELAEAAVRRWHADPGYRPGSLRRLLPALTRGR</sequence>
<dbReference type="Proteomes" id="UP000549457">
    <property type="component" value="Unassembled WGS sequence"/>
</dbReference>
<dbReference type="EMBL" id="JACHFM010000002">
    <property type="protein sequence ID" value="MBB5222279.1"/>
    <property type="molecule type" value="Genomic_DNA"/>
</dbReference>
<organism evidence="2 3">
    <name type="scientific">Amaricoccus macauensis</name>
    <dbReference type="NCBI Taxonomy" id="57001"/>
    <lineage>
        <taxon>Bacteria</taxon>
        <taxon>Pseudomonadati</taxon>
        <taxon>Pseudomonadota</taxon>
        <taxon>Alphaproteobacteria</taxon>
        <taxon>Rhodobacterales</taxon>
        <taxon>Paracoccaceae</taxon>
        <taxon>Amaricoccus</taxon>
    </lineage>
</organism>
<reference evidence="2 3" key="1">
    <citation type="submission" date="2020-08" db="EMBL/GenBank/DDBJ databases">
        <title>Genomic Encyclopedia of Type Strains, Phase IV (KMG-IV): sequencing the most valuable type-strain genomes for metagenomic binning, comparative biology and taxonomic classification.</title>
        <authorList>
            <person name="Goeker M."/>
        </authorList>
    </citation>
    <scope>NUCLEOTIDE SEQUENCE [LARGE SCALE GENOMIC DNA]</scope>
    <source>
        <strain evidence="2 3">DSM 101730</strain>
    </source>
</reference>
<dbReference type="PANTHER" id="PTHR33840">
    <property type="match status" value="1"/>
</dbReference>
<proteinExistence type="predicted"/>